<evidence type="ECO:0000313" key="1">
    <source>
        <dbReference type="EMBL" id="QID84881.1"/>
    </source>
</evidence>
<organism evidence="1 2">
    <name type="scientific">Saccharomyces pastorianus</name>
    <name type="common">Lager yeast</name>
    <name type="synonym">Saccharomyces cerevisiae x Saccharomyces eubayanus</name>
    <dbReference type="NCBI Taxonomy" id="27292"/>
    <lineage>
        <taxon>Eukaryota</taxon>
        <taxon>Fungi</taxon>
        <taxon>Dikarya</taxon>
        <taxon>Ascomycota</taxon>
        <taxon>Saccharomycotina</taxon>
        <taxon>Saccharomycetes</taxon>
        <taxon>Saccharomycetales</taxon>
        <taxon>Saccharomycetaceae</taxon>
        <taxon>Saccharomyces</taxon>
    </lineage>
</organism>
<evidence type="ECO:0000313" key="2">
    <source>
        <dbReference type="Proteomes" id="UP000501346"/>
    </source>
</evidence>
<keyword evidence="2" id="KW-1185">Reference proteome</keyword>
<reference evidence="1 2" key="1">
    <citation type="journal article" date="2019" name="BMC Genomics">
        <title>Chromosome level assembly and comparative genome analysis confirm lager-brewing yeasts originated from a single hybridization.</title>
        <authorList>
            <person name="Salazar A.N."/>
            <person name="Gorter de Vries A.R."/>
            <person name="van den Broek M."/>
            <person name="Brouwers N."/>
            <person name="de la Torre Cortes P."/>
            <person name="Kuijpers N.G.A."/>
            <person name="Daran J.G."/>
            <person name="Abeel T."/>
        </authorList>
    </citation>
    <scope>NUCLEOTIDE SEQUENCE [LARGE SCALE GENOMIC DNA]</scope>
    <source>
        <strain evidence="1 2">CBS 1483</strain>
    </source>
</reference>
<protein>
    <submittedName>
        <fullName evidence="1">Uncharacterized protein</fullName>
    </submittedName>
</protein>
<dbReference type="EMBL" id="CP049004">
    <property type="protein sequence ID" value="QID84881.1"/>
    <property type="molecule type" value="Genomic_DNA"/>
</dbReference>
<proteinExistence type="predicted"/>
<dbReference type="AlphaFoldDB" id="A0A6C1E7E6"/>
<name>A0A6C1E7E6_SACPS</name>
<gene>
    <name evidence="1" type="ORF">GRS66_007416</name>
</gene>
<sequence length="113" mass="13048">MTQTQTYLSLFKSHVKADSTGLTGFAKASIVKLASPLSPASILWYDQQSTRNCRNDTCITKEFAYHSVNWNHGWSWEFIPHKRIQVTFALPTQKFQFLSRLCPMRAIIYTSRT</sequence>
<dbReference type="Proteomes" id="UP000501346">
    <property type="component" value="Chromosome SeVII-ScVII"/>
</dbReference>
<accession>A0A6C1E7E6</accession>